<feature type="transmembrane region" description="Helical" evidence="6">
    <location>
        <begin position="12"/>
        <end position="34"/>
    </location>
</feature>
<name>A0A2W5B995_9SPHN</name>
<dbReference type="PROSITE" id="PS52015">
    <property type="entry name" value="TONB_CTD"/>
    <property type="match status" value="1"/>
</dbReference>
<dbReference type="Gene3D" id="3.30.1150.10">
    <property type="match status" value="1"/>
</dbReference>
<sequence>MTTTLPDRSRIGAMGVAVLLHVLLGWALIVGLGVDVARTAQSALATFDILPPPPDPPPPPPVPQVVRQGRPEGRAAPPNIRSKATEIVAPPPVVPLPVPPPVVTAPVAGPGNDASSGATDTVGPGTGAGGTGDGLGSGGAGDGDGGGGGDTPPEQIGGSLQGARLPPELEENGFEGAVEVDYVVEPNGRASDCRIRRSSGNRAIDIATCVQIERAFRFRPSRDGRGRAVPSVMVQRHRWDVERFRE</sequence>
<reference evidence="8 9" key="1">
    <citation type="submission" date="2017-08" db="EMBL/GenBank/DDBJ databases">
        <title>Infants hospitalized years apart are colonized by the same room-sourced microbial strains.</title>
        <authorList>
            <person name="Brooks B."/>
            <person name="Olm M.R."/>
            <person name="Firek B.A."/>
            <person name="Baker R."/>
            <person name="Thomas B.C."/>
            <person name="Morowitz M.J."/>
            <person name="Banfield J.F."/>
        </authorList>
    </citation>
    <scope>NUCLEOTIDE SEQUENCE [LARGE SCALE GENOMIC DNA]</scope>
    <source>
        <strain evidence="8">S2_018_000_R3_110</strain>
    </source>
</reference>
<evidence type="ECO:0000256" key="6">
    <source>
        <dbReference type="SAM" id="Phobius"/>
    </source>
</evidence>
<evidence type="ECO:0000256" key="1">
    <source>
        <dbReference type="ARBA" id="ARBA00004167"/>
    </source>
</evidence>
<dbReference type="AlphaFoldDB" id="A0A2W5B995"/>
<evidence type="ECO:0000313" key="9">
    <source>
        <dbReference type="Proteomes" id="UP000248614"/>
    </source>
</evidence>
<keyword evidence="2 6" id="KW-0812">Transmembrane</keyword>
<dbReference type="SUPFAM" id="SSF74653">
    <property type="entry name" value="TolA/TonB C-terminal domain"/>
    <property type="match status" value="1"/>
</dbReference>
<keyword evidence="3 6" id="KW-1133">Transmembrane helix</keyword>
<dbReference type="Proteomes" id="UP000248614">
    <property type="component" value="Unassembled WGS sequence"/>
</dbReference>
<dbReference type="Pfam" id="PF03544">
    <property type="entry name" value="TonB_C"/>
    <property type="match status" value="1"/>
</dbReference>
<dbReference type="GO" id="GO:0055085">
    <property type="term" value="P:transmembrane transport"/>
    <property type="evidence" value="ECO:0007669"/>
    <property type="project" value="InterPro"/>
</dbReference>
<evidence type="ECO:0000256" key="5">
    <source>
        <dbReference type="SAM" id="MobiDB-lite"/>
    </source>
</evidence>
<proteinExistence type="predicted"/>
<comment type="subcellular location">
    <subcellularLocation>
        <location evidence="1">Membrane</location>
        <topology evidence="1">Single-pass membrane protein</topology>
    </subcellularLocation>
</comment>
<evidence type="ECO:0000256" key="2">
    <source>
        <dbReference type="ARBA" id="ARBA00022692"/>
    </source>
</evidence>
<feature type="compositionally biased region" description="Pro residues" evidence="5">
    <location>
        <begin position="50"/>
        <end position="63"/>
    </location>
</feature>
<dbReference type="NCBIfam" id="TIGR01352">
    <property type="entry name" value="tonB_Cterm"/>
    <property type="match status" value="1"/>
</dbReference>
<comment type="caution">
    <text evidence="8">The sequence shown here is derived from an EMBL/GenBank/DDBJ whole genome shotgun (WGS) entry which is preliminary data.</text>
</comment>
<protein>
    <submittedName>
        <fullName evidence="8">Energy transducer TonB</fullName>
    </submittedName>
</protein>
<feature type="compositionally biased region" description="Gly residues" evidence="5">
    <location>
        <begin position="124"/>
        <end position="150"/>
    </location>
</feature>
<accession>A0A2W5B995</accession>
<feature type="region of interest" description="Disordered" evidence="5">
    <location>
        <begin position="104"/>
        <end position="167"/>
    </location>
</feature>
<evidence type="ECO:0000256" key="4">
    <source>
        <dbReference type="ARBA" id="ARBA00023136"/>
    </source>
</evidence>
<evidence type="ECO:0000259" key="7">
    <source>
        <dbReference type="PROSITE" id="PS52015"/>
    </source>
</evidence>
<organism evidence="8 9">
    <name type="scientific">Sphingomonas hengshuiensis</name>
    <dbReference type="NCBI Taxonomy" id="1609977"/>
    <lineage>
        <taxon>Bacteria</taxon>
        <taxon>Pseudomonadati</taxon>
        <taxon>Pseudomonadota</taxon>
        <taxon>Alphaproteobacteria</taxon>
        <taxon>Sphingomonadales</taxon>
        <taxon>Sphingomonadaceae</taxon>
        <taxon>Sphingomonas</taxon>
    </lineage>
</organism>
<keyword evidence="4 6" id="KW-0472">Membrane</keyword>
<feature type="region of interest" description="Disordered" evidence="5">
    <location>
        <begin position="48"/>
        <end position="78"/>
    </location>
</feature>
<dbReference type="InterPro" id="IPR006260">
    <property type="entry name" value="TonB/TolA_C"/>
</dbReference>
<evidence type="ECO:0000256" key="3">
    <source>
        <dbReference type="ARBA" id="ARBA00022989"/>
    </source>
</evidence>
<evidence type="ECO:0000313" key="8">
    <source>
        <dbReference type="EMBL" id="PZO77498.1"/>
    </source>
</evidence>
<dbReference type="EMBL" id="QFNF01000019">
    <property type="protein sequence ID" value="PZO77498.1"/>
    <property type="molecule type" value="Genomic_DNA"/>
</dbReference>
<dbReference type="GO" id="GO:0016020">
    <property type="term" value="C:membrane"/>
    <property type="evidence" value="ECO:0007669"/>
    <property type="project" value="UniProtKB-SubCell"/>
</dbReference>
<gene>
    <name evidence="8" type="ORF">DI632_08785</name>
</gene>
<dbReference type="InterPro" id="IPR037682">
    <property type="entry name" value="TonB_C"/>
</dbReference>
<feature type="domain" description="TonB C-terminal" evidence="7">
    <location>
        <begin position="150"/>
        <end position="242"/>
    </location>
</feature>